<keyword evidence="3" id="KW-1185">Reference proteome</keyword>
<evidence type="ECO:0000313" key="2">
    <source>
        <dbReference type="EMBL" id="RSK40900.1"/>
    </source>
</evidence>
<sequence length="294" mass="33434">MRFLFVSLLCLGTTLTAPAQTFPIEYRRAMQARDTAKVRKVLVAWQQKEPRNPDWHVAKFNYQLRQAYRVMVSNAPAADDRGLKIEQGGKPAGSLTEGYEPRLLEAARTTLREGIRLAPDRLDMRFGLAKTYEMTHEPGLEIAVLTAALKDRKISGKSWRWQEGKPLPEPEAVFVPENLEEYMLPYWQADTPEDAEVARQLAELVNEYYPASALGPFNMGMYHTMTGQEEKGYSFFQQANTRRSNDWQTLANLTRLAVKLERKAEAQQYLAALQKLPAGRPAAADLGKEVRKMK</sequence>
<feature type="chain" id="PRO_5018593231" description="Tetratricopeptide repeat protein" evidence="1">
    <location>
        <begin position="20"/>
        <end position="294"/>
    </location>
</feature>
<proteinExistence type="predicted"/>
<keyword evidence="1" id="KW-0732">Signal</keyword>
<name>A0A3R9MHZ5_9BACT</name>
<reference evidence="2 3" key="1">
    <citation type="submission" date="2018-12" db="EMBL/GenBank/DDBJ databases">
        <authorList>
            <person name="Feng G."/>
            <person name="Zhu H."/>
        </authorList>
    </citation>
    <scope>NUCLEOTIDE SEQUENCE [LARGE SCALE GENOMIC DNA]</scope>
    <source>
        <strain evidence="2 3">LMG 26000</strain>
    </source>
</reference>
<dbReference type="SUPFAM" id="SSF48452">
    <property type="entry name" value="TPR-like"/>
    <property type="match status" value="1"/>
</dbReference>
<dbReference type="AlphaFoldDB" id="A0A3R9MHZ5"/>
<dbReference type="RefSeq" id="WP_125440002.1">
    <property type="nucleotide sequence ID" value="NZ_RWIU01000007.1"/>
</dbReference>
<gene>
    <name evidence="2" type="ORF">EI293_18315</name>
</gene>
<dbReference type="Proteomes" id="UP000270291">
    <property type="component" value="Unassembled WGS sequence"/>
</dbReference>
<evidence type="ECO:0008006" key="4">
    <source>
        <dbReference type="Google" id="ProtNLM"/>
    </source>
</evidence>
<evidence type="ECO:0000313" key="3">
    <source>
        <dbReference type="Proteomes" id="UP000270291"/>
    </source>
</evidence>
<dbReference type="Gene3D" id="1.25.40.10">
    <property type="entry name" value="Tetratricopeptide repeat domain"/>
    <property type="match status" value="1"/>
</dbReference>
<evidence type="ECO:0000256" key="1">
    <source>
        <dbReference type="SAM" id="SignalP"/>
    </source>
</evidence>
<comment type="caution">
    <text evidence="2">The sequence shown here is derived from an EMBL/GenBank/DDBJ whole genome shotgun (WGS) entry which is preliminary data.</text>
</comment>
<protein>
    <recommendedName>
        <fullName evidence="4">Tetratricopeptide repeat protein</fullName>
    </recommendedName>
</protein>
<dbReference type="OrthoDB" id="1343633at2"/>
<accession>A0A3R9MHZ5</accession>
<dbReference type="InterPro" id="IPR011990">
    <property type="entry name" value="TPR-like_helical_dom_sf"/>
</dbReference>
<feature type="signal peptide" evidence="1">
    <location>
        <begin position="1"/>
        <end position="19"/>
    </location>
</feature>
<dbReference type="EMBL" id="RWIU01000007">
    <property type="protein sequence ID" value="RSK40900.1"/>
    <property type="molecule type" value="Genomic_DNA"/>
</dbReference>
<organism evidence="2 3">
    <name type="scientific">Hymenobacter perfusus</name>
    <dbReference type="NCBI Taxonomy" id="1236770"/>
    <lineage>
        <taxon>Bacteria</taxon>
        <taxon>Pseudomonadati</taxon>
        <taxon>Bacteroidota</taxon>
        <taxon>Cytophagia</taxon>
        <taxon>Cytophagales</taxon>
        <taxon>Hymenobacteraceae</taxon>
        <taxon>Hymenobacter</taxon>
    </lineage>
</organism>